<evidence type="ECO:0000313" key="3">
    <source>
        <dbReference type="Proteomes" id="UP000198704"/>
    </source>
</evidence>
<dbReference type="InterPro" id="IPR047655">
    <property type="entry name" value="Transpos_IS630-like"/>
</dbReference>
<feature type="domain" description="Tc1-like transposase DDE" evidence="1">
    <location>
        <begin position="91"/>
        <end position="216"/>
    </location>
</feature>
<keyword evidence="2" id="KW-0540">Nuclease</keyword>
<dbReference type="PANTHER" id="PTHR30347:SF1">
    <property type="entry name" value="MECHANOSENSITIVE CHANNEL MSCK"/>
    <property type="match status" value="1"/>
</dbReference>
<dbReference type="InterPro" id="IPR036397">
    <property type="entry name" value="RNaseH_sf"/>
</dbReference>
<keyword evidence="2" id="KW-0378">Hydrolase</keyword>
<sequence>MLAPTCSEPPGEVTRWTGRAVAAVTGISLRSVQRIWQEHRLQPHRVRTFKRSADPAFAERVEDIVGLYMDPPRHAVVLSSNEKNQIQALERTRPDRPLAPGRPATRTHDYVRHGTTALFAALNVREGTVIGRCMQRHRHAEFLRFLNAVEATVPAGKVAHVVLDNYRTHTHAMVRAWLSRHPRWVFHFTPTSASWLNAIEGFFSALSRQRLRRGTFTGAVDLQAAIERYIAKHNR</sequence>
<dbReference type="NCBIfam" id="NF033545">
    <property type="entry name" value="transpos_IS630"/>
    <property type="match status" value="1"/>
</dbReference>
<evidence type="ECO:0000259" key="1">
    <source>
        <dbReference type="Pfam" id="PF13358"/>
    </source>
</evidence>
<evidence type="ECO:0000313" key="2">
    <source>
        <dbReference type="EMBL" id="SDO61940.1"/>
    </source>
</evidence>
<gene>
    <name evidence="2" type="ORF">SAMN05216360_1304</name>
</gene>
<reference evidence="3" key="1">
    <citation type="submission" date="2016-10" db="EMBL/GenBank/DDBJ databases">
        <authorList>
            <person name="Varghese N."/>
            <person name="Submissions S."/>
        </authorList>
    </citation>
    <scope>NUCLEOTIDE SEQUENCE [LARGE SCALE GENOMIC DNA]</scope>
    <source>
        <strain evidence="3">BL47</strain>
    </source>
</reference>
<dbReference type="STRING" id="582672.SAMN05216360_1304"/>
<keyword evidence="2" id="KW-0255">Endonuclease</keyword>
<dbReference type="Gene3D" id="3.30.420.10">
    <property type="entry name" value="Ribonuclease H-like superfamily/Ribonuclease H"/>
    <property type="match status" value="1"/>
</dbReference>
<dbReference type="GO" id="GO:0003676">
    <property type="term" value="F:nucleic acid binding"/>
    <property type="evidence" value="ECO:0007669"/>
    <property type="project" value="InterPro"/>
</dbReference>
<organism evidence="2 3">
    <name type="scientific">Methylobacterium phyllostachyos</name>
    <dbReference type="NCBI Taxonomy" id="582672"/>
    <lineage>
        <taxon>Bacteria</taxon>
        <taxon>Pseudomonadati</taxon>
        <taxon>Pseudomonadota</taxon>
        <taxon>Alphaproteobacteria</taxon>
        <taxon>Hyphomicrobiales</taxon>
        <taxon>Methylobacteriaceae</taxon>
        <taxon>Methylobacterium</taxon>
    </lineage>
</organism>
<accession>A0A1H0L1T4</accession>
<name>A0A1H0L1T4_9HYPH</name>
<dbReference type="GO" id="GO:0004519">
    <property type="term" value="F:endonuclease activity"/>
    <property type="evidence" value="ECO:0007669"/>
    <property type="project" value="UniProtKB-KW"/>
</dbReference>
<dbReference type="Pfam" id="PF13358">
    <property type="entry name" value="DDE_3"/>
    <property type="match status" value="1"/>
</dbReference>
<dbReference type="AlphaFoldDB" id="A0A1H0L1T4"/>
<dbReference type="PANTHER" id="PTHR30347">
    <property type="entry name" value="POTASSIUM CHANNEL RELATED"/>
    <property type="match status" value="1"/>
</dbReference>
<proteinExistence type="predicted"/>
<keyword evidence="3" id="KW-1185">Reference proteome</keyword>
<dbReference type="Proteomes" id="UP000198704">
    <property type="component" value="Unassembled WGS sequence"/>
</dbReference>
<dbReference type="InterPro" id="IPR038717">
    <property type="entry name" value="Tc1-like_DDE_dom"/>
</dbReference>
<dbReference type="InterPro" id="IPR052702">
    <property type="entry name" value="MscS-like_channel"/>
</dbReference>
<dbReference type="EMBL" id="FNHS01000030">
    <property type="protein sequence ID" value="SDO61940.1"/>
    <property type="molecule type" value="Genomic_DNA"/>
</dbReference>
<protein>
    <submittedName>
        <fullName evidence="2">DDE superfamily endonuclease</fullName>
    </submittedName>
</protein>